<evidence type="ECO:0000256" key="1">
    <source>
        <dbReference type="SAM" id="MobiDB-lite"/>
    </source>
</evidence>
<reference evidence="2" key="1">
    <citation type="submission" date="2020-11" db="EMBL/GenBank/DDBJ databases">
        <authorList>
            <consortium name="DOE Joint Genome Institute"/>
            <person name="Ahrendt S."/>
            <person name="Riley R."/>
            <person name="Andreopoulos W."/>
            <person name="Labutti K."/>
            <person name="Pangilinan J."/>
            <person name="Ruiz-Duenas F.J."/>
            <person name="Barrasa J.M."/>
            <person name="Sanchez-Garcia M."/>
            <person name="Camarero S."/>
            <person name="Miyauchi S."/>
            <person name="Serrano A."/>
            <person name="Linde D."/>
            <person name="Babiker R."/>
            <person name="Drula E."/>
            <person name="Ayuso-Fernandez I."/>
            <person name="Pacheco R."/>
            <person name="Padilla G."/>
            <person name="Ferreira P."/>
            <person name="Barriuso J."/>
            <person name="Kellner H."/>
            <person name="Castanera R."/>
            <person name="Alfaro M."/>
            <person name="Ramirez L."/>
            <person name="Pisabarro A.G."/>
            <person name="Kuo A."/>
            <person name="Tritt A."/>
            <person name="Lipzen A."/>
            <person name="He G."/>
            <person name="Yan M."/>
            <person name="Ng V."/>
            <person name="Cullen D."/>
            <person name="Martin F."/>
            <person name="Rosso M.-N."/>
            <person name="Henrissat B."/>
            <person name="Hibbett D."/>
            <person name="Martinez A.T."/>
            <person name="Grigoriev I.V."/>
        </authorList>
    </citation>
    <scope>NUCLEOTIDE SEQUENCE</scope>
    <source>
        <strain evidence="2">CBS 506.95</strain>
    </source>
</reference>
<evidence type="ECO:0000313" key="3">
    <source>
        <dbReference type="Proteomes" id="UP000807306"/>
    </source>
</evidence>
<name>A0A9P6EN68_9AGAR</name>
<feature type="compositionally biased region" description="Low complexity" evidence="1">
    <location>
        <begin position="8"/>
        <end position="26"/>
    </location>
</feature>
<evidence type="ECO:0000313" key="2">
    <source>
        <dbReference type="EMBL" id="KAF9532230.1"/>
    </source>
</evidence>
<comment type="caution">
    <text evidence="2">The sequence shown here is derived from an EMBL/GenBank/DDBJ whole genome shotgun (WGS) entry which is preliminary data.</text>
</comment>
<gene>
    <name evidence="2" type="ORF">CPB83DRAFT_665981</name>
</gene>
<keyword evidence="3" id="KW-1185">Reference proteome</keyword>
<feature type="region of interest" description="Disordered" evidence="1">
    <location>
        <begin position="1"/>
        <end position="40"/>
    </location>
</feature>
<proteinExistence type="predicted"/>
<dbReference type="OrthoDB" id="3236040at2759"/>
<dbReference type="AlphaFoldDB" id="A0A9P6EN68"/>
<dbReference type="Proteomes" id="UP000807306">
    <property type="component" value="Unassembled WGS sequence"/>
</dbReference>
<sequence>MPSLRRTASSPAVRSSPYSSAPVVVRGNPNRRSSGSETTNRRVLADIEWWRVTEGQCDPSTDQELEDHARGTQDLVHLDMSLSVDVPISSVEDGVEHPLSLLSPQDFTEAAIPFDINTIEPPTDQFSALAITPTTPTRSHHSRESSSSSLKCTPKPSDTRLDFGHVFSDLAVCFPDILAPPPALQRRCPSSFVSSAIKRSFTFADCLSLKNDHPNQYADFSTSPLSSAPNFMN</sequence>
<accession>A0A9P6EN68</accession>
<protein>
    <submittedName>
        <fullName evidence="2">Uncharacterized protein</fullName>
    </submittedName>
</protein>
<feature type="region of interest" description="Disordered" evidence="1">
    <location>
        <begin position="133"/>
        <end position="155"/>
    </location>
</feature>
<dbReference type="EMBL" id="MU157832">
    <property type="protein sequence ID" value="KAF9532230.1"/>
    <property type="molecule type" value="Genomic_DNA"/>
</dbReference>
<organism evidence="2 3">
    <name type="scientific">Crepidotus variabilis</name>
    <dbReference type="NCBI Taxonomy" id="179855"/>
    <lineage>
        <taxon>Eukaryota</taxon>
        <taxon>Fungi</taxon>
        <taxon>Dikarya</taxon>
        <taxon>Basidiomycota</taxon>
        <taxon>Agaricomycotina</taxon>
        <taxon>Agaricomycetes</taxon>
        <taxon>Agaricomycetidae</taxon>
        <taxon>Agaricales</taxon>
        <taxon>Agaricineae</taxon>
        <taxon>Crepidotaceae</taxon>
        <taxon>Crepidotus</taxon>
    </lineage>
</organism>